<protein>
    <submittedName>
        <fullName evidence="2">Oxidoreductase</fullName>
    </submittedName>
</protein>
<dbReference type="Pfam" id="PF00107">
    <property type="entry name" value="ADH_zinc_N"/>
    <property type="match status" value="1"/>
</dbReference>
<organism evidence="2 3">
    <name type="scientific">Halovulum dunhuangense</name>
    <dbReference type="NCBI Taxonomy" id="1505036"/>
    <lineage>
        <taxon>Bacteria</taxon>
        <taxon>Pseudomonadati</taxon>
        <taxon>Pseudomonadota</taxon>
        <taxon>Alphaproteobacteria</taxon>
        <taxon>Rhodobacterales</taxon>
        <taxon>Paracoccaceae</taxon>
        <taxon>Halovulum</taxon>
    </lineage>
</organism>
<dbReference type="PANTHER" id="PTHR43677:SF1">
    <property type="entry name" value="ACRYLYL-COA REDUCTASE ACUI-RELATED"/>
    <property type="match status" value="1"/>
</dbReference>
<dbReference type="EMBL" id="JABFBC010000001">
    <property type="protein sequence ID" value="NNU80045.1"/>
    <property type="molecule type" value="Genomic_DNA"/>
</dbReference>
<dbReference type="Gene3D" id="3.40.50.720">
    <property type="entry name" value="NAD(P)-binding Rossmann-like Domain"/>
    <property type="match status" value="1"/>
</dbReference>
<feature type="domain" description="Enoyl reductase (ER)" evidence="1">
    <location>
        <begin position="14"/>
        <end position="326"/>
    </location>
</feature>
<dbReference type="InterPro" id="IPR013154">
    <property type="entry name" value="ADH-like_N"/>
</dbReference>
<dbReference type="GO" id="GO:0043957">
    <property type="term" value="F:acryloyl-CoA reductase (NADPH) activity"/>
    <property type="evidence" value="ECO:0007669"/>
    <property type="project" value="TreeGrafter"/>
</dbReference>
<dbReference type="InterPro" id="IPR020843">
    <property type="entry name" value="ER"/>
</dbReference>
<evidence type="ECO:0000313" key="3">
    <source>
        <dbReference type="Proteomes" id="UP000572377"/>
    </source>
</evidence>
<name>A0A849L1B8_9RHOB</name>
<dbReference type="InterPro" id="IPR036291">
    <property type="entry name" value="NAD(P)-bd_dom_sf"/>
</dbReference>
<dbReference type="InterPro" id="IPR051397">
    <property type="entry name" value="Zn-ADH-like_protein"/>
</dbReference>
<dbReference type="InterPro" id="IPR011032">
    <property type="entry name" value="GroES-like_sf"/>
</dbReference>
<dbReference type="InterPro" id="IPR013149">
    <property type="entry name" value="ADH-like_C"/>
</dbReference>
<accession>A0A849L1B8</accession>
<sequence>MSFNALVVTRDEEGRTAATVSHITEDDLPPGDVLVAVEYSTVNYKDGLCIGSGGGLVKTWPHVPGIDFAGTVERSDHPDYRPGDKVVLTGWRVGEIHWGGHAQKARVRGDWLVPLPEGLTTRQAMAVGTAGLTAMLAIDALEAHGLAPGNGPVLVTGAAGGVGSVAVALLAAMGHEVAAVTGRPETEAYLRELGATTIVPRADIAETVKRPLESETWAGCVDAVGGAMLARVLGQMKYGASVAAVGLAGGAGLPATVIPFILRGVNLLGIDSVMQPRPNRIRAWNRIAELLPLDRLDAMIHPATLADLPELGAAILKGEVRGRVVVDVNA</sequence>
<keyword evidence="3" id="KW-1185">Reference proteome</keyword>
<dbReference type="SUPFAM" id="SSF50129">
    <property type="entry name" value="GroES-like"/>
    <property type="match status" value="1"/>
</dbReference>
<evidence type="ECO:0000259" key="1">
    <source>
        <dbReference type="SMART" id="SM00829"/>
    </source>
</evidence>
<dbReference type="SMART" id="SM00829">
    <property type="entry name" value="PKS_ER"/>
    <property type="match status" value="1"/>
</dbReference>
<reference evidence="2 3" key="1">
    <citation type="submission" date="2020-05" db="EMBL/GenBank/DDBJ databases">
        <title>Gimesia benthica sp. nov., a novel planctomycete isolated from a deep-sea water sample of the Northwest Indian Ocean.</title>
        <authorList>
            <person name="Wang J."/>
            <person name="Ruan C."/>
            <person name="Song L."/>
            <person name="Zhu Y."/>
            <person name="Li A."/>
            <person name="Zheng X."/>
            <person name="Wang L."/>
            <person name="Lu Z."/>
            <person name="Huang Y."/>
            <person name="Du W."/>
            <person name="Zhou Y."/>
            <person name="Huang L."/>
            <person name="Dai X."/>
        </authorList>
    </citation>
    <scope>NUCLEOTIDE SEQUENCE [LARGE SCALE GENOMIC DNA]</scope>
    <source>
        <strain evidence="2 3">YYQ-30</strain>
    </source>
</reference>
<proteinExistence type="predicted"/>
<dbReference type="Gene3D" id="3.90.180.10">
    <property type="entry name" value="Medium-chain alcohol dehydrogenases, catalytic domain"/>
    <property type="match status" value="1"/>
</dbReference>
<dbReference type="PANTHER" id="PTHR43677">
    <property type="entry name" value="SHORT-CHAIN DEHYDROGENASE/REDUCTASE"/>
    <property type="match status" value="1"/>
</dbReference>
<dbReference type="CDD" id="cd08288">
    <property type="entry name" value="MDR_yhdh"/>
    <property type="match status" value="1"/>
</dbReference>
<dbReference type="Pfam" id="PF08240">
    <property type="entry name" value="ADH_N"/>
    <property type="match status" value="1"/>
</dbReference>
<dbReference type="NCBIfam" id="TIGR02823">
    <property type="entry name" value="oxido_YhdH"/>
    <property type="match status" value="1"/>
</dbReference>
<dbReference type="Proteomes" id="UP000572377">
    <property type="component" value="Unassembled WGS sequence"/>
</dbReference>
<dbReference type="AlphaFoldDB" id="A0A849L1B8"/>
<evidence type="ECO:0000313" key="2">
    <source>
        <dbReference type="EMBL" id="NNU80045.1"/>
    </source>
</evidence>
<dbReference type="SUPFAM" id="SSF51735">
    <property type="entry name" value="NAD(P)-binding Rossmann-fold domains"/>
    <property type="match status" value="1"/>
</dbReference>
<gene>
    <name evidence="2" type="ORF">HMH01_06290</name>
</gene>
<dbReference type="InterPro" id="IPR014188">
    <property type="entry name" value="Acrylyl-CoA_reductase_AcuI"/>
</dbReference>
<comment type="caution">
    <text evidence="2">The sequence shown here is derived from an EMBL/GenBank/DDBJ whole genome shotgun (WGS) entry which is preliminary data.</text>
</comment>
<dbReference type="RefSeq" id="WP_171323484.1">
    <property type="nucleotide sequence ID" value="NZ_JABFBC010000001.1"/>
</dbReference>